<gene>
    <name evidence="2" type="ORF">DWE98_05505</name>
</gene>
<dbReference type="Proteomes" id="UP000255207">
    <property type="component" value="Unassembled WGS sequence"/>
</dbReference>
<proteinExistence type="predicted"/>
<dbReference type="AlphaFoldDB" id="A0A370L9Q1"/>
<evidence type="ECO:0000313" key="2">
    <source>
        <dbReference type="EMBL" id="RDJ28054.1"/>
    </source>
</evidence>
<keyword evidence="3" id="KW-1185">Reference proteome</keyword>
<reference evidence="3" key="1">
    <citation type="submission" date="2018-07" db="EMBL/GenBank/DDBJ databases">
        <authorList>
            <person name="Safronova V.I."/>
            <person name="Chirak E.R."/>
            <person name="Sazanova A.L."/>
        </authorList>
    </citation>
    <scope>NUCLEOTIDE SEQUENCE [LARGE SCALE GENOMIC DNA]</scope>
    <source>
        <strain evidence="3">RCAM04685</strain>
    </source>
</reference>
<organism evidence="2 3">
    <name type="scientific">Bosea caraganae</name>
    <dbReference type="NCBI Taxonomy" id="2763117"/>
    <lineage>
        <taxon>Bacteria</taxon>
        <taxon>Pseudomonadati</taxon>
        <taxon>Pseudomonadota</taxon>
        <taxon>Alphaproteobacteria</taxon>
        <taxon>Hyphomicrobiales</taxon>
        <taxon>Boseaceae</taxon>
        <taxon>Bosea</taxon>
    </lineage>
</organism>
<feature type="signal peptide" evidence="1">
    <location>
        <begin position="1"/>
        <end position="26"/>
    </location>
</feature>
<comment type="caution">
    <text evidence="2">The sequence shown here is derived from an EMBL/GenBank/DDBJ whole genome shotgun (WGS) entry which is preliminary data.</text>
</comment>
<dbReference type="PANTHER" id="PTHR30024">
    <property type="entry name" value="ALIPHATIC SULFONATES-BINDING PROTEIN-RELATED"/>
    <property type="match status" value="1"/>
</dbReference>
<feature type="chain" id="PRO_5016785868" evidence="1">
    <location>
        <begin position="27"/>
        <end position="347"/>
    </location>
</feature>
<evidence type="ECO:0000256" key="1">
    <source>
        <dbReference type="SAM" id="SignalP"/>
    </source>
</evidence>
<accession>A0A370L9Q1</accession>
<dbReference type="EMBL" id="QQTP01000002">
    <property type="protein sequence ID" value="RDJ28054.1"/>
    <property type="molecule type" value="Genomic_DNA"/>
</dbReference>
<dbReference type="Gene3D" id="3.40.190.10">
    <property type="entry name" value="Periplasmic binding protein-like II"/>
    <property type="match status" value="2"/>
</dbReference>
<evidence type="ECO:0000313" key="3">
    <source>
        <dbReference type="Proteomes" id="UP000255207"/>
    </source>
</evidence>
<dbReference type="SUPFAM" id="SSF53850">
    <property type="entry name" value="Periplasmic binding protein-like II"/>
    <property type="match status" value="1"/>
</dbReference>
<dbReference type="PANTHER" id="PTHR30024:SF42">
    <property type="entry name" value="ALIPHATIC SULFONATES-BINDING PROTEIN-RELATED"/>
    <property type="match status" value="1"/>
</dbReference>
<dbReference type="Pfam" id="PF13379">
    <property type="entry name" value="NMT1_2"/>
    <property type="match status" value="1"/>
</dbReference>
<sequence length="347" mass="37254">MEETTMRRFLSVIALALAFSASAVFANDPPKKYKVTMPVLGDGFHYYPLYIAQAAGFFAEEGIDIDWVKVNGGNVAAAAVMGGSAEVAPIALAHVIDSQQQGGALVAIASVYQVFAMPLVLSNGAIKKSGIEAGMPIDEKVKRLAGLRLGITSPGGSSDALLRSLFLARGMDPDKTVSIQPFGNGASQVAALEKNLTDGFVYPSPAPDIVVAKGLGSIMINPFAGEVPEIRDLPYIVMATTKDIWAKKPDAIRGVMRALAKASAFAQAKPAETKRLVRSYFKDIDDTLYDKVAEMNLVGIPADLRITKEQVEREIDWLNLSRTDKIKLNYGNVVLNEPVEQAKAARQ</sequence>
<protein>
    <submittedName>
        <fullName evidence="2">ABC transporter substrate-binding protein</fullName>
    </submittedName>
</protein>
<name>A0A370L9Q1_9HYPH</name>
<keyword evidence="1" id="KW-0732">Signal</keyword>